<dbReference type="SUPFAM" id="SSF56014">
    <property type="entry name" value="Nitrite and sulphite reductase 4Fe-4S domain-like"/>
    <property type="match status" value="1"/>
</dbReference>
<dbReference type="Gene3D" id="3.90.480.10">
    <property type="entry name" value="Sulfite Reductase Hemoprotein,Domain 2"/>
    <property type="match status" value="1"/>
</dbReference>
<dbReference type="GO" id="GO:0043818">
    <property type="term" value="F:precorrin-3B synthase activity"/>
    <property type="evidence" value="ECO:0007669"/>
    <property type="project" value="UniProtKB-EC"/>
</dbReference>
<keyword evidence="6" id="KW-0411">Iron-sulfur</keyword>
<dbReference type="Pfam" id="PF03460">
    <property type="entry name" value="NIR_SIR_ferr"/>
    <property type="match status" value="1"/>
</dbReference>
<evidence type="ECO:0000256" key="2">
    <source>
        <dbReference type="ARBA" id="ARBA00022617"/>
    </source>
</evidence>
<dbReference type="PANTHER" id="PTHR32439">
    <property type="entry name" value="FERREDOXIN--NITRITE REDUCTASE, CHLOROPLASTIC"/>
    <property type="match status" value="1"/>
</dbReference>
<dbReference type="InterPro" id="IPR036136">
    <property type="entry name" value="Nit/Sulf_reduc_fer-like_dom_sf"/>
</dbReference>
<dbReference type="OrthoDB" id="7459360at2"/>
<dbReference type="Gene3D" id="3.30.413.10">
    <property type="entry name" value="Sulfite Reductase Hemoprotein, domain 1"/>
    <property type="match status" value="2"/>
</dbReference>
<dbReference type="InterPro" id="IPR045854">
    <property type="entry name" value="NO2/SO3_Rdtase_4Fe4S_sf"/>
</dbReference>
<dbReference type="Proteomes" id="UP000565745">
    <property type="component" value="Unassembled WGS sequence"/>
</dbReference>
<dbReference type="SUPFAM" id="SSF55124">
    <property type="entry name" value="Nitrite/Sulfite reductase N-terminal domain-like"/>
    <property type="match status" value="1"/>
</dbReference>
<evidence type="ECO:0000256" key="3">
    <source>
        <dbReference type="ARBA" id="ARBA00022723"/>
    </source>
</evidence>
<dbReference type="GO" id="GO:0051539">
    <property type="term" value="F:4 iron, 4 sulfur cluster binding"/>
    <property type="evidence" value="ECO:0007669"/>
    <property type="project" value="UniProtKB-KW"/>
</dbReference>
<dbReference type="RefSeq" id="WP_025055458.1">
    <property type="nucleotide sequence ID" value="NZ_JACIFU010000001.1"/>
</dbReference>
<dbReference type="InterPro" id="IPR005117">
    <property type="entry name" value="NiRdtase/SiRdtase_haem-b_fer"/>
</dbReference>
<keyword evidence="2" id="KW-0349">Heme</keyword>
<evidence type="ECO:0000256" key="4">
    <source>
        <dbReference type="ARBA" id="ARBA00023002"/>
    </source>
</evidence>
<dbReference type="EC" id="1.14.13.83" evidence="8"/>
<name>A0A7W6Q2V7_9RHOB</name>
<evidence type="ECO:0000313" key="9">
    <source>
        <dbReference type="Proteomes" id="UP000565745"/>
    </source>
</evidence>
<keyword evidence="9" id="KW-1185">Reference proteome</keyword>
<evidence type="ECO:0000256" key="6">
    <source>
        <dbReference type="ARBA" id="ARBA00023014"/>
    </source>
</evidence>
<keyword evidence="3" id="KW-0479">Metal-binding</keyword>
<dbReference type="PANTHER" id="PTHR32439:SF9">
    <property type="entry name" value="BLR3264 PROTEIN"/>
    <property type="match status" value="1"/>
</dbReference>
<evidence type="ECO:0000256" key="5">
    <source>
        <dbReference type="ARBA" id="ARBA00023004"/>
    </source>
</evidence>
<comment type="caution">
    <text evidence="8">The sequence shown here is derived from an EMBL/GenBank/DDBJ whole genome shotgun (WGS) entry which is preliminary data.</text>
</comment>
<organism evidence="8 9">
    <name type="scientific">Sulfitobacter noctilucicola</name>
    <dbReference type="NCBI Taxonomy" id="1342301"/>
    <lineage>
        <taxon>Bacteria</taxon>
        <taxon>Pseudomonadati</taxon>
        <taxon>Pseudomonadota</taxon>
        <taxon>Alphaproteobacteria</taxon>
        <taxon>Rhodobacterales</taxon>
        <taxon>Roseobacteraceae</taxon>
        <taxon>Sulfitobacter</taxon>
    </lineage>
</organism>
<evidence type="ECO:0000256" key="1">
    <source>
        <dbReference type="ARBA" id="ARBA00022485"/>
    </source>
</evidence>
<dbReference type="InterPro" id="IPR051329">
    <property type="entry name" value="NIR_SIR_4Fe-4S"/>
</dbReference>
<sequence length="375" mass="39509">MTTPEIKGFCPGALRPMQSGDGIVVRIRPFNGRLRRAQADGIATLAAAHGNGMIDLSSRGNIQIRGVTEESYAGLIEGLRRMSLLDATPEIESRRNILVTPFWQTGDETEALAAALTDEMVAEGAPQVPHKFGFAVDTGKLPVLQTASADIRLERDAGGGLILVPDGSTSGKPVTSETVIAQALDLAKWFLKNRDSYSRMNQVIADGATLPPGYFVPRQAQTYVPAPGYTPLGAIVGLAFGQLPVETLAGLAKQGGLRMTPWRMILVESARNLPDVDGVITDPADPLLRVVACTGAPACSQGLAETRSVASEIAPHLGVDQMLHVSGCAKGCAHPKPAPLTVTATAHGYDLIRNGRASDPADQTGLTLQDIIKAL</sequence>
<accession>A0A7W6Q2V7</accession>
<proteinExistence type="predicted"/>
<evidence type="ECO:0000313" key="8">
    <source>
        <dbReference type="EMBL" id="MBB4172449.1"/>
    </source>
</evidence>
<dbReference type="EMBL" id="JACIFU010000001">
    <property type="protein sequence ID" value="MBB4172449.1"/>
    <property type="molecule type" value="Genomic_DNA"/>
</dbReference>
<gene>
    <name evidence="8" type="ORF">GGR93_000210</name>
</gene>
<feature type="domain" description="Nitrite/Sulfite reductase ferredoxin-like" evidence="7">
    <location>
        <begin position="16"/>
        <end position="80"/>
    </location>
</feature>
<keyword evidence="5" id="KW-0408">Iron</keyword>
<evidence type="ECO:0000259" key="7">
    <source>
        <dbReference type="Pfam" id="PF03460"/>
    </source>
</evidence>
<dbReference type="GO" id="GO:0046872">
    <property type="term" value="F:metal ion binding"/>
    <property type="evidence" value="ECO:0007669"/>
    <property type="project" value="UniProtKB-KW"/>
</dbReference>
<keyword evidence="1" id="KW-0004">4Fe-4S</keyword>
<keyword evidence="4 8" id="KW-0560">Oxidoreductase</keyword>
<protein>
    <submittedName>
        <fullName evidence="8">Precorrin-3B synthase</fullName>
        <ecNumber evidence="8">1.14.13.83</ecNumber>
    </submittedName>
</protein>
<dbReference type="NCBIfam" id="TIGR02435">
    <property type="entry name" value="CobG"/>
    <property type="match status" value="1"/>
</dbReference>
<reference evidence="8 9" key="1">
    <citation type="submission" date="2020-08" db="EMBL/GenBank/DDBJ databases">
        <title>Genomic Encyclopedia of Type Strains, Phase IV (KMG-IV): sequencing the most valuable type-strain genomes for metagenomic binning, comparative biology and taxonomic classification.</title>
        <authorList>
            <person name="Goeker M."/>
        </authorList>
    </citation>
    <scope>NUCLEOTIDE SEQUENCE [LARGE SCALE GENOMIC DNA]</scope>
    <source>
        <strain evidence="8 9">DSM 101015</strain>
    </source>
</reference>
<dbReference type="InterPro" id="IPR012798">
    <property type="entry name" value="Cbl_synth_CobG-like"/>
</dbReference>
<dbReference type="AlphaFoldDB" id="A0A7W6Q2V7"/>